<protein>
    <submittedName>
        <fullName evidence="3">Zn-ribbon domain-containing OB-fold protein</fullName>
    </submittedName>
</protein>
<dbReference type="InterPro" id="IPR022002">
    <property type="entry name" value="ChsH2_Znr"/>
</dbReference>
<evidence type="ECO:0000313" key="4">
    <source>
        <dbReference type="Proteomes" id="UP001385892"/>
    </source>
</evidence>
<reference evidence="3 4" key="1">
    <citation type="submission" date="2024-03" db="EMBL/GenBank/DDBJ databases">
        <title>Novel species of the genus Variovorax.</title>
        <authorList>
            <person name="Liu Q."/>
            <person name="Xin Y.-H."/>
        </authorList>
    </citation>
    <scope>NUCLEOTIDE SEQUENCE [LARGE SCALE GENOMIC DNA]</scope>
    <source>
        <strain evidence="3 4">KACC 18900</strain>
    </source>
</reference>
<dbReference type="Gene3D" id="6.10.30.10">
    <property type="match status" value="1"/>
</dbReference>
<evidence type="ECO:0000259" key="1">
    <source>
        <dbReference type="Pfam" id="PF01796"/>
    </source>
</evidence>
<dbReference type="PANTHER" id="PTHR34075">
    <property type="entry name" value="BLR3430 PROTEIN"/>
    <property type="match status" value="1"/>
</dbReference>
<dbReference type="Pfam" id="PF12172">
    <property type="entry name" value="zf-ChsH2"/>
    <property type="match status" value="1"/>
</dbReference>
<dbReference type="InterPro" id="IPR012340">
    <property type="entry name" value="NA-bd_OB-fold"/>
</dbReference>
<feature type="domain" description="ChsH2 rubredoxin-like zinc ribbon" evidence="2">
    <location>
        <begin position="20"/>
        <end position="54"/>
    </location>
</feature>
<gene>
    <name evidence="3" type="ORF">WKW82_03120</name>
</gene>
<keyword evidence="4" id="KW-1185">Reference proteome</keyword>
<feature type="domain" description="ChsH2 C-terminal OB-fold" evidence="1">
    <location>
        <begin position="57"/>
        <end position="115"/>
    </location>
</feature>
<sequence length="133" mass="14749">MHTLNDDAYVAAHPENLPFWQAAEEGRLLGKACTDCGKVHWYPRVICPFCRSANTHWVPLSGRGTVHACSTLRRASPPYTVAYVQLDEGPTLLTNLVDMAEADMRIGAPVQVVFRRTEDGRTAPKFTSAQNHV</sequence>
<name>A0ABU8WFP2_9BURK</name>
<dbReference type="Proteomes" id="UP001385892">
    <property type="component" value="Unassembled WGS sequence"/>
</dbReference>
<dbReference type="Pfam" id="PF01796">
    <property type="entry name" value="OB_ChsH2_C"/>
    <property type="match status" value="1"/>
</dbReference>
<evidence type="ECO:0000313" key="3">
    <source>
        <dbReference type="EMBL" id="MEJ8845618.1"/>
    </source>
</evidence>
<dbReference type="InterPro" id="IPR052513">
    <property type="entry name" value="Thioester_dehydratase-like"/>
</dbReference>
<dbReference type="EMBL" id="JBBKZT010000001">
    <property type="protein sequence ID" value="MEJ8845618.1"/>
    <property type="molecule type" value="Genomic_DNA"/>
</dbReference>
<organism evidence="3 4">
    <name type="scientific">Variovorax rhizosphaerae</name>
    <dbReference type="NCBI Taxonomy" id="1836200"/>
    <lineage>
        <taxon>Bacteria</taxon>
        <taxon>Pseudomonadati</taxon>
        <taxon>Pseudomonadota</taxon>
        <taxon>Betaproteobacteria</taxon>
        <taxon>Burkholderiales</taxon>
        <taxon>Comamonadaceae</taxon>
        <taxon>Variovorax</taxon>
    </lineage>
</organism>
<accession>A0ABU8WFP2</accession>
<comment type="caution">
    <text evidence="3">The sequence shown here is derived from an EMBL/GenBank/DDBJ whole genome shotgun (WGS) entry which is preliminary data.</text>
</comment>
<dbReference type="RefSeq" id="WP_340340775.1">
    <property type="nucleotide sequence ID" value="NZ_JBBKZT010000001.1"/>
</dbReference>
<dbReference type="PANTHER" id="PTHR34075:SF5">
    <property type="entry name" value="BLR3430 PROTEIN"/>
    <property type="match status" value="1"/>
</dbReference>
<proteinExistence type="predicted"/>
<dbReference type="InterPro" id="IPR002878">
    <property type="entry name" value="ChsH2_C"/>
</dbReference>
<dbReference type="SUPFAM" id="SSF50249">
    <property type="entry name" value="Nucleic acid-binding proteins"/>
    <property type="match status" value="1"/>
</dbReference>
<evidence type="ECO:0000259" key="2">
    <source>
        <dbReference type="Pfam" id="PF12172"/>
    </source>
</evidence>